<dbReference type="EnsemblMetazoa" id="GMOY004087-RA">
    <property type="protein sequence ID" value="GMOY004087-PA"/>
    <property type="gene ID" value="GMOY004087"/>
</dbReference>
<protein>
    <submittedName>
        <fullName evidence="2">Uncharacterized protein</fullName>
    </submittedName>
</protein>
<reference evidence="2" key="1">
    <citation type="submission" date="2020-05" db="UniProtKB">
        <authorList>
            <consortium name="EnsemblMetazoa"/>
        </authorList>
    </citation>
    <scope>IDENTIFICATION</scope>
    <source>
        <strain evidence="2">Yale</strain>
    </source>
</reference>
<dbReference type="VEuPathDB" id="VectorBase:GMOY004087"/>
<evidence type="ECO:0000256" key="1">
    <source>
        <dbReference type="SAM" id="MobiDB-lite"/>
    </source>
</evidence>
<dbReference type="AlphaFoldDB" id="A0A1B0FJT9"/>
<organism evidence="2 3">
    <name type="scientific">Glossina morsitans morsitans</name>
    <name type="common">Savannah tsetse fly</name>
    <dbReference type="NCBI Taxonomy" id="37546"/>
    <lineage>
        <taxon>Eukaryota</taxon>
        <taxon>Metazoa</taxon>
        <taxon>Ecdysozoa</taxon>
        <taxon>Arthropoda</taxon>
        <taxon>Hexapoda</taxon>
        <taxon>Insecta</taxon>
        <taxon>Pterygota</taxon>
        <taxon>Neoptera</taxon>
        <taxon>Endopterygota</taxon>
        <taxon>Diptera</taxon>
        <taxon>Brachycera</taxon>
        <taxon>Muscomorpha</taxon>
        <taxon>Hippoboscoidea</taxon>
        <taxon>Glossinidae</taxon>
        <taxon>Glossina</taxon>
    </lineage>
</organism>
<dbReference type="EMBL" id="CCAG010007911">
    <property type="status" value="NOT_ANNOTATED_CDS"/>
    <property type="molecule type" value="Genomic_DNA"/>
</dbReference>
<evidence type="ECO:0000313" key="2">
    <source>
        <dbReference type="EnsemblMetazoa" id="GMOY004087-PA"/>
    </source>
</evidence>
<accession>A0A1B0FJT9</accession>
<keyword evidence="3" id="KW-1185">Reference proteome</keyword>
<proteinExistence type="predicted"/>
<feature type="region of interest" description="Disordered" evidence="1">
    <location>
        <begin position="1"/>
        <end position="31"/>
    </location>
</feature>
<name>A0A1B0FJT9_GLOMM</name>
<sequence length="74" mass="7907">MGRQQPMNGVPQSQGHGEDTHTTRGAPGLSQNTLYTDLVLSKITTIAIDGAKTPPDLFGIDRKIAYANKKCHSG</sequence>
<dbReference type="Proteomes" id="UP000092444">
    <property type="component" value="Unassembled WGS sequence"/>
</dbReference>
<evidence type="ECO:0000313" key="3">
    <source>
        <dbReference type="Proteomes" id="UP000092444"/>
    </source>
</evidence>
<feature type="compositionally biased region" description="Polar residues" evidence="1">
    <location>
        <begin position="1"/>
        <end position="15"/>
    </location>
</feature>